<evidence type="ECO:0000256" key="4">
    <source>
        <dbReference type="ARBA" id="ARBA00022519"/>
    </source>
</evidence>
<evidence type="ECO:0000256" key="6">
    <source>
        <dbReference type="ARBA" id="ARBA00022989"/>
    </source>
</evidence>
<name>G7V7A9_THELD</name>
<evidence type="ECO:0000259" key="10">
    <source>
        <dbReference type="Pfam" id="PF04290"/>
    </source>
</evidence>
<dbReference type="EMBL" id="CP003096">
    <property type="protein sequence ID" value="AER67225.1"/>
    <property type="molecule type" value="Genomic_DNA"/>
</dbReference>
<sequence>MLESSGYTGFLGWVEKTQRFLLTVLMVAIAVMVFAQVILRYVFKAPLMGIEEMLLFPSVWLYFIGAMNASLERSQIVARVLEVFLKKEKSVYLVRSIASVISLIVAIWLTYWGWDFLKYSLRVGKVSPTLYIPTIYSDAMVFIALVVISFYTFLELVHNFDLFKKAQSSERRILS</sequence>
<keyword evidence="3" id="KW-1003">Cell membrane</keyword>
<dbReference type="GO" id="GO:0022857">
    <property type="term" value="F:transmembrane transporter activity"/>
    <property type="evidence" value="ECO:0007669"/>
    <property type="project" value="TreeGrafter"/>
</dbReference>
<dbReference type="GO" id="GO:0005886">
    <property type="term" value="C:plasma membrane"/>
    <property type="evidence" value="ECO:0007669"/>
    <property type="project" value="UniProtKB-SubCell"/>
</dbReference>
<dbReference type="HOGENOM" id="CLU_086356_6_0_0"/>
<feature type="transmembrane region" description="Helical" evidence="9">
    <location>
        <begin position="92"/>
        <end position="114"/>
    </location>
</feature>
<keyword evidence="12" id="KW-1185">Reference proteome</keyword>
<evidence type="ECO:0000256" key="5">
    <source>
        <dbReference type="ARBA" id="ARBA00022692"/>
    </source>
</evidence>
<evidence type="ECO:0000256" key="2">
    <source>
        <dbReference type="ARBA" id="ARBA00022448"/>
    </source>
</evidence>
<keyword evidence="6 9" id="KW-1133">Transmembrane helix</keyword>
<dbReference type="AlphaFoldDB" id="G7V7A9"/>
<evidence type="ECO:0000256" key="8">
    <source>
        <dbReference type="ARBA" id="ARBA00038436"/>
    </source>
</evidence>
<feature type="transmembrane region" description="Helical" evidence="9">
    <location>
        <begin position="54"/>
        <end position="71"/>
    </location>
</feature>
<dbReference type="Pfam" id="PF04290">
    <property type="entry name" value="DctQ"/>
    <property type="match status" value="1"/>
</dbReference>
<evidence type="ECO:0000256" key="9">
    <source>
        <dbReference type="SAM" id="Phobius"/>
    </source>
</evidence>
<dbReference type="KEGG" id="tli:Tlie_1501"/>
<dbReference type="STRING" id="580340.Tlie_1501"/>
<evidence type="ECO:0000313" key="12">
    <source>
        <dbReference type="Proteomes" id="UP000005868"/>
    </source>
</evidence>
<comment type="similarity">
    <text evidence="8">Belongs to the TRAP transporter small permease family.</text>
</comment>
<feature type="domain" description="Tripartite ATP-independent periplasmic transporters DctQ component" evidence="10">
    <location>
        <begin position="29"/>
        <end position="160"/>
    </location>
</feature>
<evidence type="ECO:0000256" key="1">
    <source>
        <dbReference type="ARBA" id="ARBA00004429"/>
    </source>
</evidence>
<dbReference type="InterPro" id="IPR055348">
    <property type="entry name" value="DctQ"/>
</dbReference>
<dbReference type="Proteomes" id="UP000005868">
    <property type="component" value="Chromosome"/>
</dbReference>
<reference evidence="11 12" key="2">
    <citation type="journal article" date="2012" name="Stand. Genomic Sci.">
        <title>Genome sequence of the moderately thermophilic, amino-acid-degrading and sulfur-reducing bacterium Thermovirga lienii type strain (Cas60314(T)).</title>
        <authorList>
            <person name="Goker M."/>
            <person name="Saunders E."/>
            <person name="Lapidus A."/>
            <person name="Nolan M."/>
            <person name="Lucas S."/>
            <person name="Hammon N."/>
            <person name="Deshpande S."/>
            <person name="Cheng J.F."/>
            <person name="Han C."/>
            <person name="Tapia R."/>
            <person name="Goodwin L.A."/>
            <person name="Pitluck S."/>
            <person name="Liolios K."/>
            <person name="Mavromatis K."/>
            <person name="Pagani I."/>
            <person name="Ivanova N."/>
            <person name="Mikhailova N."/>
            <person name="Pati A."/>
            <person name="Chen A."/>
            <person name="Palaniappan K."/>
            <person name="Land M."/>
            <person name="Chang Y.J."/>
            <person name="Jeffries C.D."/>
            <person name="Brambilla E.M."/>
            <person name="Rohde M."/>
            <person name="Spring S."/>
            <person name="Detter J.C."/>
            <person name="Woyke T."/>
            <person name="Bristow J."/>
            <person name="Eisen J.A."/>
            <person name="Markowitz V."/>
            <person name="Hugenholtz P."/>
            <person name="Kyrpides N.C."/>
            <person name="Klenk H.P."/>
        </authorList>
    </citation>
    <scope>NUCLEOTIDE SEQUENCE [LARGE SCALE GENOMIC DNA]</scope>
    <source>
        <strain evidence="12">ATCC BAA-1197 / DSM 17291 / Cas60314</strain>
    </source>
</reference>
<dbReference type="PANTHER" id="PTHR35011">
    <property type="entry name" value="2,3-DIKETO-L-GULONATE TRAP TRANSPORTER SMALL PERMEASE PROTEIN YIAM"/>
    <property type="match status" value="1"/>
</dbReference>
<dbReference type="PANTHER" id="PTHR35011:SF2">
    <property type="entry name" value="2,3-DIKETO-L-GULONATE TRAP TRANSPORTER SMALL PERMEASE PROTEIN YIAM"/>
    <property type="match status" value="1"/>
</dbReference>
<gene>
    <name evidence="11" type="ordered locus">Tlie_1501</name>
</gene>
<accession>G7V7A9</accession>
<comment type="subcellular location">
    <subcellularLocation>
        <location evidence="1">Cell inner membrane</location>
        <topology evidence="1">Multi-pass membrane protein</topology>
    </subcellularLocation>
</comment>
<organism evidence="11 12">
    <name type="scientific">Thermovirga lienii (strain ATCC BAA-1197 / DSM 17291 / Cas60314)</name>
    <dbReference type="NCBI Taxonomy" id="580340"/>
    <lineage>
        <taxon>Bacteria</taxon>
        <taxon>Thermotogati</taxon>
        <taxon>Synergistota</taxon>
        <taxon>Synergistia</taxon>
        <taxon>Synergistales</taxon>
        <taxon>Thermovirgaceae</taxon>
        <taxon>Thermovirga</taxon>
    </lineage>
</organism>
<feature type="transmembrane region" description="Helical" evidence="9">
    <location>
        <begin position="20"/>
        <end position="42"/>
    </location>
</feature>
<keyword evidence="2" id="KW-0813">Transport</keyword>
<keyword evidence="7 9" id="KW-0472">Membrane</keyword>
<evidence type="ECO:0000256" key="3">
    <source>
        <dbReference type="ARBA" id="ARBA00022475"/>
    </source>
</evidence>
<reference evidence="12" key="1">
    <citation type="submission" date="2011-10" db="EMBL/GenBank/DDBJ databases">
        <title>The complete genome of chromosome of Thermovirga lienii DSM 17291.</title>
        <authorList>
            <consortium name="US DOE Joint Genome Institute (JGI-PGF)"/>
            <person name="Lucas S."/>
            <person name="Copeland A."/>
            <person name="Lapidus A."/>
            <person name="Glavina del Rio T."/>
            <person name="Dalin E."/>
            <person name="Tice H."/>
            <person name="Bruce D."/>
            <person name="Goodwin L."/>
            <person name="Pitluck S."/>
            <person name="Peters L."/>
            <person name="Mikhailova N."/>
            <person name="Saunders E."/>
            <person name="Kyrpides N."/>
            <person name="Mavromatis K."/>
            <person name="Ivanova N."/>
            <person name="Last F.I."/>
            <person name="Brettin T."/>
            <person name="Detter J.C."/>
            <person name="Han C."/>
            <person name="Larimer F."/>
            <person name="Land M."/>
            <person name="Hauser L."/>
            <person name="Markowitz V."/>
            <person name="Cheng J.-F."/>
            <person name="Hugenholtz P."/>
            <person name="Woyke T."/>
            <person name="Wu D."/>
            <person name="Spring S."/>
            <person name="Schroeder M."/>
            <person name="Brambilla E.-M."/>
            <person name="Klenk H.-P."/>
            <person name="Eisen J.A."/>
        </authorList>
    </citation>
    <scope>NUCLEOTIDE SEQUENCE [LARGE SCALE GENOMIC DNA]</scope>
    <source>
        <strain evidence="12">ATCC BAA-1197 / DSM 17291 / Cas60314</strain>
    </source>
</reference>
<dbReference type="InterPro" id="IPR007387">
    <property type="entry name" value="TRAP_DctQ"/>
</dbReference>
<feature type="transmembrane region" description="Helical" evidence="9">
    <location>
        <begin position="134"/>
        <end position="154"/>
    </location>
</feature>
<dbReference type="GO" id="GO:0015740">
    <property type="term" value="P:C4-dicarboxylate transport"/>
    <property type="evidence" value="ECO:0007669"/>
    <property type="project" value="TreeGrafter"/>
</dbReference>
<keyword evidence="4" id="KW-0997">Cell inner membrane</keyword>
<keyword evidence="5 9" id="KW-0812">Transmembrane</keyword>
<evidence type="ECO:0000313" key="11">
    <source>
        <dbReference type="EMBL" id="AER67225.1"/>
    </source>
</evidence>
<protein>
    <submittedName>
        <fullName evidence="11">DctQ (C4-dicarboxylate permease, small subunit)</fullName>
    </submittedName>
</protein>
<dbReference type="eggNOG" id="COG3090">
    <property type="taxonomic scope" value="Bacteria"/>
</dbReference>
<evidence type="ECO:0000256" key="7">
    <source>
        <dbReference type="ARBA" id="ARBA00023136"/>
    </source>
</evidence>
<proteinExistence type="inferred from homology"/>